<dbReference type="Proteomes" id="UP001500507">
    <property type="component" value="Unassembled WGS sequence"/>
</dbReference>
<accession>A0ABN1MHW0</accession>
<dbReference type="EMBL" id="BAAAFG010000015">
    <property type="protein sequence ID" value="GAA0872593.1"/>
    <property type="molecule type" value="Genomic_DNA"/>
</dbReference>
<keyword evidence="2" id="KW-1185">Reference proteome</keyword>
<proteinExistence type="predicted"/>
<reference evidence="1 2" key="1">
    <citation type="journal article" date="2019" name="Int. J. Syst. Evol. Microbiol.">
        <title>The Global Catalogue of Microorganisms (GCM) 10K type strain sequencing project: providing services to taxonomists for standard genome sequencing and annotation.</title>
        <authorList>
            <consortium name="The Broad Institute Genomics Platform"/>
            <consortium name="The Broad Institute Genome Sequencing Center for Infectious Disease"/>
            <person name="Wu L."/>
            <person name="Ma J."/>
        </authorList>
    </citation>
    <scope>NUCLEOTIDE SEQUENCE [LARGE SCALE GENOMIC DNA]</scope>
    <source>
        <strain evidence="1 2">JCM 16082</strain>
    </source>
</reference>
<gene>
    <name evidence="1" type="ORF">GCM10009117_17400</name>
</gene>
<dbReference type="PROSITE" id="PS51257">
    <property type="entry name" value="PROKAR_LIPOPROTEIN"/>
    <property type="match status" value="1"/>
</dbReference>
<evidence type="ECO:0000313" key="1">
    <source>
        <dbReference type="EMBL" id="GAA0872593.1"/>
    </source>
</evidence>
<name>A0ABN1MHW0_9FLAO</name>
<organism evidence="1 2">
    <name type="scientific">Gangjinia marincola</name>
    <dbReference type="NCBI Taxonomy" id="578463"/>
    <lineage>
        <taxon>Bacteria</taxon>
        <taxon>Pseudomonadati</taxon>
        <taxon>Bacteroidota</taxon>
        <taxon>Flavobacteriia</taxon>
        <taxon>Flavobacteriales</taxon>
        <taxon>Flavobacteriaceae</taxon>
        <taxon>Gangjinia</taxon>
    </lineage>
</organism>
<evidence type="ECO:0000313" key="2">
    <source>
        <dbReference type="Proteomes" id="UP001500507"/>
    </source>
</evidence>
<sequence>MKYTSLLSGMALIVMLGSCKSTKEPTPSNAGNESTMMNEKNKLMIEQGYQEAVLRVNTDKQEAEGCAYIIALDGQLLDPINLVADYRRFLPKDSMNIWIKHQNLRMANRCNMARPINIIDIEKR</sequence>
<comment type="caution">
    <text evidence="1">The sequence shown here is derived from an EMBL/GenBank/DDBJ whole genome shotgun (WGS) entry which is preliminary data.</text>
</comment>
<protein>
    <submittedName>
        <fullName evidence="1">Uncharacterized protein</fullName>
    </submittedName>
</protein>
<dbReference type="RefSeq" id="WP_343766178.1">
    <property type="nucleotide sequence ID" value="NZ_BAAAFG010000015.1"/>
</dbReference>